<keyword evidence="6" id="KW-0472">Membrane</keyword>
<name>A0ABY1N9L9_9HYPH</name>
<feature type="chain" id="PRO_5047349983" evidence="8">
    <location>
        <begin position="28"/>
        <end position="430"/>
    </location>
</feature>
<evidence type="ECO:0000256" key="2">
    <source>
        <dbReference type="ARBA" id="ARBA00008163"/>
    </source>
</evidence>
<evidence type="ECO:0000256" key="1">
    <source>
        <dbReference type="ARBA" id="ARBA00004571"/>
    </source>
</evidence>
<dbReference type="Gene3D" id="2.40.160.60">
    <property type="entry name" value="Outer membrane protein transport protein (OMPP1/FadL/TodX)"/>
    <property type="match status" value="1"/>
</dbReference>
<dbReference type="PANTHER" id="PTHR35093">
    <property type="entry name" value="OUTER MEMBRANE PROTEIN NMB0088-RELATED"/>
    <property type="match status" value="1"/>
</dbReference>
<dbReference type="PANTHER" id="PTHR35093:SF8">
    <property type="entry name" value="OUTER MEMBRANE PROTEIN NMB0088-RELATED"/>
    <property type="match status" value="1"/>
</dbReference>
<keyword evidence="7" id="KW-0998">Cell outer membrane</keyword>
<evidence type="ECO:0000256" key="5">
    <source>
        <dbReference type="ARBA" id="ARBA00022729"/>
    </source>
</evidence>
<dbReference type="RefSeq" id="WP_283404366.1">
    <property type="nucleotide sequence ID" value="NZ_BAAAEA010000001.1"/>
</dbReference>
<evidence type="ECO:0000256" key="7">
    <source>
        <dbReference type="ARBA" id="ARBA00023237"/>
    </source>
</evidence>
<comment type="subcellular location">
    <subcellularLocation>
        <location evidence="1">Cell outer membrane</location>
        <topology evidence="1">Multi-pass membrane protein</topology>
    </subcellularLocation>
</comment>
<protein>
    <submittedName>
        <fullName evidence="9">Long-chain fatty acid transport protein</fullName>
    </submittedName>
</protein>
<dbReference type="Pfam" id="PF03349">
    <property type="entry name" value="Toluene_X"/>
    <property type="match status" value="1"/>
</dbReference>
<evidence type="ECO:0000256" key="3">
    <source>
        <dbReference type="ARBA" id="ARBA00022452"/>
    </source>
</evidence>
<feature type="signal peptide" evidence="8">
    <location>
        <begin position="1"/>
        <end position="27"/>
    </location>
</feature>
<keyword evidence="10" id="KW-1185">Reference proteome</keyword>
<evidence type="ECO:0000313" key="10">
    <source>
        <dbReference type="Proteomes" id="UP001157914"/>
    </source>
</evidence>
<evidence type="ECO:0000256" key="8">
    <source>
        <dbReference type="SAM" id="SignalP"/>
    </source>
</evidence>
<keyword evidence="3" id="KW-1134">Transmembrane beta strand</keyword>
<proteinExistence type="inferred from homology"/>
<comment type="caution">
    <text evidence="9">The sequence shown here is derived from an EMBL/GenBank/DDBJ whole genome shotgun (WGS) entry which is preliminary data.</text>
</comment>
<sequence length="430" mass="45679">MSWAVKKSVLLTSTAVALSIVATAAHAGGFALREQSSYYQGMSFAGNGTTGDSISGMFWNPATITGAGHGITFEGHNTLIVPNADIEGTNTLAGGAVVAPYDTGDIGSDAFIPSSYTAINVNDQLYLGMSITAPYGLSTKVEDEDWTGAGYNRSSKVFSINVNPIVGWKFNDMISVAFGPQVQYADIRLTNAALSPTLANLPGQTLAGTGIGVGVTAGLTFKPIESTEIGLGYRSAMFTKIGGNLNAALNPAAPTVVSNTDVDTTLVTPDMITLSAKHSITEDIRVLGTFEWTNWSRLKQPRITSAATGAEITSLPFNYNDGFFLALGGEYDFNDKLTLRAGAAYEWSPIDEEIRSARLPDNNRIWVSGGASYEFNKHMSFDLAYTHIFGTDTDINIDASHQDYSATKGVLAGSVDSSVDILSASFRVRF</sequence>
<reference evidence="9 10" key="1">
    <citation type="submission" date="2017-05" db="EMBL/GenBank/DDBJ databases">
        <authorList>
            <person name="Varghese N."/>
            <person name="Submissions S."/>
        </authorList>
    </citation>
    <scope>NUCLEOTIDE SEQUENCE [LARGE SCALE GENOMIC DNA]</scope>
    <source>
        <strain evidence="9 10">DSM 15949</strain>
    </source>
</reference>
<accession>A0ABY1N9L9</accession>
<organism evidence="9 10">
    <name type="scientific">Roseibium denhamense</name>
    <dbReference type="NCBI Taxonomy" id="76305"/>
    <lineage>
        <taxon>Bacteria</taxon>
        <taxon>Pseudomonadati</taxon>
        <taxon>Pseudomonadota</taxon>
        <taxon>Alphaproteobacteria</taxon>
        <taxon>Hyphomicrobiales</taxon>
        <taxon>Stappiaceae</taxon>
        <taxon>Roseibium</taxon>
    </lineage>
</organism>
<evidence type="ECO:0000313" key="9">
    <source>
        <dbReference type="EMBL" id="SMP03448.1"/>
    </source>
</evidence>
<dbReference type="EMBL" id="FXTT01000001">
    <property type="protein sequence ID" value="SMP03448.1"/>
    <property type="molecule type" value="Genomic_DNA"/>
</dbReference>
<comment type="similarity">
    <text evidence="2">Belongs to the OmpP1/FadL family.</text>
</comment>
<evidence type="ECO:0000256" key="6">
    <source>
        <dbReference type="ARBA" id="ARBA00023136"/>
    </source>
</evidence>
<dbReference type="SUPFAM" id="SSF56935">
    <property type="entry name" value="Porins"/>
    <property type="match status" value="1"/>
</dbReference>
<keyword evidence="5 8" id="KW-0732">Signal</keyword>
<dbReference type="Proteomes" id="UP001157914">
    <property type="component" value="Unassembled WGS sequence"/>
</dbReference>
<evidence type="ECO:0000256" key="4">
    <source>
        <dbReference type="ARBA" id="ARBA00022692"/>
    </source>
</evidence>
<keyword evidence="4" id="KW-0812">Transmembrane</keyword>
<dbReference type="InterPro" id="IPR005017">
    <property type="entry name" value="OMPP1/FadL/TodX"/>
</dbReference>
<gene>
    <name evidence="9" type="ORF">SAMN06265374_0547</name>
</gene>